<organism evidence="1 2">
    <name type="scientific">Subtercola vilae</name>
    <dbReference type="NCBI Taxonomy" id="2056433"/>
    <lineage>
        <taxon>Bacteria</taxon>
        <taxon>Bacillati</taxon>
        <taxon>Actinomycetota</taxon>
        <taxon>Actinomycetes</taxon>
        <taxon>Micrococcales</taxon>
        <taxon>Microbacteriaceae</taxon>
        <taxon>Subtercola</taxon>
    </lineage>
</organism>
<gene>
    <name evidence="1" type="ORF">D4765_14070</name>
</gene>
<protein>
    <submittedName>
        <fullName evidence="1">Uncharacterized protein</fullName>
    </submittedName>
</protein>
<accession>A0A4T2BQC2</accession>
<name>A0A4T2BQC2_9MICO</name>
<reference evidence="1 2" key="1">
    <citation type="journal article" date="2019" name="Microorganisms">
        <title>Systematic Affiliation and Genome Analysis of Subtercola vilae DB165(T) with Particular Emphasis on Cold Adaptation of an Isolate from a High-Altitude Cold Volcano Lake.</title>
        <authorList>
            <person name="Villalobos A.S."/>
            <person name="Wiese J."/>
            <person name="Imhoff J.F."/>
            <person name="Dorador C."/>
            <person name="Keller A."/>
            <person name="Hentschel U."/>
        </authorList>
    </citation>
    <scope>NUCLEOTIDE SEQUENCE [LARGE SCALE GENOMIC DNA]</scope>
    <source>
        <strain evidence="1 2">DB165</strain>
    </source>
</reference>
<dbReference type="Proteomes" id="UP000306192">
    <property type="component" value="Unassembled WGS sequence"/>
</dbReference>
<dbReference type="OrthoDB" id="5120116at2"/>
<evidence type="ECO:0000313" key="1">
    <source>
        <dbReference type="EMBL" id="TIH33805.1"/>
    </source>
</evidence>
<dbReference type="AlphaFoldDB" id="A0A4T2BQC2"/>
<sequence>MPRLISLPDKHDPSSPRRIWFNPEHVVSLIPKFGSNGTRHTFTVEIKLTGIPAMDAWLGDYGSRTDADNVWRAFLTSITTG</sequence>
<dbReference type="EMBL" id="QYRT01000031">
    <property type="protein sequence ID" value="TIH33805.1"/>
    <property type="molecule type" value="Genomic_DNA"/>
</dbReference>
<keyword evidence="2" id="KW-1185">Reference proteome</keyword>
<comment type="caution">
    <text evidence="1">The sequence shown here is derived from an EMBL/GenBank/DDBJ whole genome shotgun (WGS) entry which is preliminary data.</text>
</comment>
<proteinExistence type="predicted"/>
<evidence type="ECO:0000313" key="2">
    <source>
        <dbReference type="Proteomes" id="UP000306192"/>
    </source>
</evidence>
<dbReference type="RefSeq" id="WP_136642927.1">
    <property type="nucleotide sequence ID" value="NZ_QYRT01000031.1"/>
</dbReference>